<dbReference type="Pfam" id="PF19583">
    <property type="entry name" value="ODP"/>
    <property type="match status" value="1"/>
</dbReference>
<dbReference type="InterPro" id="IPR029039">
    <property type="entry name" value="Flavoprotein-like_sf"/>
</dbReference>
<protein>
    <submittedName>
        <fullName evidence="3">Flavodoxin</fullName>
    </submittedName>
</protein>
<accession>A0A1E5KV43</accession>
<keyword evidence="4" id="KW-1185">Reference proteome</keyword>
<name>A0A1E5KV43_9ENTE</name>
<gene>
    <name evidence="3" type="ORF">BCR26_16015</name>
</gene>
<comment type="caution">
    <text evidence="3">The sequence shown here is derived from an EMBL/GenBank/DDBJ whole genome shotgun (WGS) entry which is preliminary data.</text>
</comment>
<dbReference type="RefSeq" id="WP_069699377.1">
    <property type="nucleotide sequence ID" value="NZ_JAGGMA010000015.1"/>
</dbReference>
<dbReference type="InterPro" id="IPR036866">
    <property type="entry name" value="RibonucZ/Hydroxyglut_hydro"/>
</dbReference>
<dbReference type="Gene3D" id="3.60.15.10">
    <property type="entry name" value="Ribonuclease Z/Hydroxyacylglutathione hydrolase-like"/>
    <property type="match status" value="1"/>
</dbReference>
<dbReference type="PANTHER" id="PTHR43717:SF1">
    <property type="entry name" value="ANAEROBIC NITRIC OXIDE REDUCTASE FLAVORUBREDOXIN"/>
    <property type="match status" value="1"/>
</dbReference>
<reference evidence="3 4" key="1">
    <citation type="submission" date="2016-09" db="EMBL/GenBank/DDBJ databases">
        <authorList>
            <person name="Capua I."/>
            <person name="De Benedictis P."/>
            <person name="Joannis T."/>
            <person name="Lombin L.H."/>
            <person name="Cattoli G."/>
        </authorList>
    </citation>
    <scope>NUCLEOTIDE SEQUENCE [LARGE SCALE GENOMIC DNA]</scope>
    <source>
        <strain evidence="3 4">LMG 25899</strain>
    </source>
</reference>
<feature type="domain" description="Flavodoxin-like" evidence="2">
    <location>
        <begin position="258"/>
        <end position="398"/>
    </location>
</feature>
<dbReference type="PANTHER" id="PTHR43717">
    <property type="entry name" value="ANAEROBIC NITRIC OXIDE REDUCTASE FLAVORUBREDOXIN"/>
    <property type="match status" value="1"/>
</dbReference>
<dbReference type="GO" id="GO:0009055">
    <property type="term" value="F:electron transfer activity"/>
    <property type="evidence" value="ECO:0007669"/>
    <property type="project" value="InterPro"/>
</dbReference>
<dbReference type="InterPro" id="IPR016440">
    <property type="entry name" value="Rubredoxin-O_OxRdtase"/>
</dbReference>
<dbReference type="EMBL" id="MIEK01000039">
    <property type="protein sequence ID" value="OEH81668.1"/>
    <property type="molecule type" value="Genomic_DNA"/>
</dbReference>
<organism evidence="3 4">
    <name type="scientific">Enterococcus rivorum</name>
    <dbReference type="NCBI Taxonomy" id="762845"/>
    <lineage>
        <taxon>Bacteria</taxon>
        <taxon>Bacillati</taxon>
        <taxon>Bacillota</taxon>
        <taxon>Bacilli</taxon>
        <taxon>Lactobacillales</taxon>
        <taxon>Enterococcaceae</taxon>
        <taxon>Enterococcus</taxon>
    </lineage>
</organism>
<evidence type="ECO:0000313" key="3">
    <source>
        <dbReference type="EMBL" id="OEH81668.1"/>
    </source>
</evidence>
<dbReference type="GO" id="GO:0010181">
    <property type="term" value="F:FMN binding"/>
    <property type="evidence" value="ECO:0007669"/>
    <property type="project" value="InterPro"/>
</dbReference>
<dbReference type="InterPro" id="IPR001226">
    <property type="entry name" value="Flavodoxin_CS"/>
</dbReference>
<dbReference type="Gene3D" id="3.40.50.360">
    <property type="match status" value="1"/>
</dbReference>
<evidence type="ECO:0000259" key="2">
    <source>
        <dbReference type="PROSITE" id="PS50902"/>
    </source>
</evidence>
<dbReference type="PROSITE" id="PS50902">
    <property type="entry name" value="FLAVODOXIN_LIKE"/>
    <property type="match status" value="1"/>
</dbReference>
<comment type="similarity">
    <text evidence="1">In the N-terminal section; belongs to the zinc metallo-hydrolase group 3 family.</text>
</comment>
<evidence type="ECO:0000256" key="1">
    <source>
        <dbReference type="ARBA" id="ARBA00007121"/>
    </source>
</evidence>
<dbReference type="InterPro" id="IPR008254">
    <property type="entry name" value="Flavodoxin/NO_synth"/>
</dbReference>
<dbReference type="PROSITE" id="PS00201">
    <property type="entry name" value="FLAVODOXIN"/>
    <property type="match status" value="1"/>
</dbReference>
<sequence>MHNTRTIKEDIIWVGATDRTVRLFENLFPLDHGMSYNSYVILDEKTALMDTVDSSVSEVYLENVAHALNGRNLDYLILHHMEPDHCANIQAIVRRYPEVMLVGNKTTFKFLEQFYDIQVQENYHLIKDKDTLTLGKRTLQFMLQPNVHWPEVMFSYDSEDGVLFSADAFGSFSPLDGNMFTDELDFEHRIADQSRRYYVNILGKFGANVLRALKKIGDLPVKMILPLHGPVYRSEEHIQYITNRYQQWGNYEAEEKSVLILFGSMYGNTGNAADKLASLLAEKGVKNIRLYDISNTDISQMVSDMWVYSNIVFASPNYNGDLMYKMDFIIREAIRMNLQKRKISFLSNATWGGTALKTMQAYFDNPKNFEIVGEPVQISSSVKENNLPQLEELATAIVASMETIE</sequence>
<dbReference type="STRING" id="762845.BCR26_16015"/>
<dbReference type="SMART" id="SM00849">
    <property type="entry name" value="Lactamase_B"/>
    <property type="match status" value="1"/>
</dbReference>
<dbReference type="Pfam" id="PF00258">
    <property type="entry name" value="Flavodoxin_1"/>
    <property type="match status" value="1"/>
</dbReference>
<evidence type="ECO:0000313" key="4">
    <source>
        <dbReference type="Proteomes" id="UP000095256"/>
    </source>
</evidence>
<dbReference type="Proteomes" id="UP000095256">
    <property type="component" value="Unassembled WGS sequence"/>
</dbReference>
<dbReference type="InterPro" id="IPR045761">
    <property type="entry name" value="ODP_dom"/>
</dbReference>
<dbReference type="PIRSF" id="PIRSF005243">
    <property type="entry name" value="ROO"/>
    <property type="match status" value="1"/>
</dbReference>
<dbReference type="AlphaFoldDB" id="A0A1E5KV43"/>
<dbReference type="SUPFAM" id="SSF56281">
    <property type="entry name" value="Metallo-hydrolase/oxidoreductase"/>
    <property type="match status" value="1"/>
</dbReference>
<dbReference type="CDD" id="cd07709">
    <property type="entry name" value="flavodiiron_proteins_MBL-fold"/>
    <property type="match status" value="1"/>
</dbReference>
<dbReference type="OrthoDB" id="9807946at2"/>
<dbReference type="GO" id="GO:0046872">
    <property type="term" value="F:metal ion binding"/>
    <property type="evidence" value="ECO:0007669"/>
    <property type="project" value="InterPro"/>
</dbReference>
<proteinExistence type="inferred from homology"/>
<dbReference type="GO" id="GO:0016651">
    <property type="term" value="F:oxidoreductase activity, acting on NAD(P)H"/>
    <property type="evidence" value="ECO:0007669"/>
    <property type="project" value="UniProtKB-ARBA"/>
</dbReference>
<dbReference type="InterPro" id="IPR001279">
    <property type="entry name" value="Metallo-B-lactamas"/>
</dbReference>
<dbReference type="SUPFAM" id="SSF52218">
    <property type="entry name" value="Flavoproteins"/>
    <property type="match status" value="1"/>
</dbReference>